<keyword evidence="2" id="KW-1185">Reference proteome</keyword>
<organism evidence="1 2">
    <name type="scientific">Gigaspora margarita</name>
    <dbReference type="NCBI Taxonomy" id="4874"/>
    <lineage>
        <taxon>Eukaryota</taxon>
        <taxon>Fungi</taxon>
        <taxon>Fungi incertae sedis</taxon>
        <taxon>Mucoromycota</taxon>
        <taxon>Glomeromycotina</taxon>
        <taxon>Glomeromycetes</taxon>
        <taxon>Diversisporales</taxon>
        <taxon>Gigasporaceae</taxon>
        <taxon>Gigaspora</taxon>
    </lineage>
</organism>
<sequence>KPVSFLFSQNITTNLLEDAQILLYLDNLKRTNISIRPFEEVYGETWKDQITDIGNKMHQSHLN</sequence>
<evidence type="ECO:0000313" key="2">
    <source>
        <dbReference type="Proteomes" id="UP000789901"/>
    </source>
</evidence>
<proteinExistence type="predicted"/>
<feature type="non-terminal residue" evidence="1">
    <location>
        <position position="1"/>
    </location>
</feature>
<accession>A0ABN7VRX7</accession>
<protein>
    <submittedName>
        <fullName evidence="1">40186_t:CDS:1</fullName>
    </submittedName>
</protein>
<comment type="caution">
    <text evidence="1">The sequence shown here is derived from an EMBL/GenBank/DDBJ whole genome shotgun (WGS) entry which is preliminary data.</text>
</comment>
<dbReference type="Proteomes" id="UP000789901">
    <property type="component" value="Unassembled WGS sequence"/>
</dbReference>
<evidence type="ECO:0000313" key="1">
    <source>
        <dbReference type="EMBL" id="CAG8792381.1"/>
    </source>
</evidence>
<reference evidence="1 2" key="1">
    <citation type="submission" date="2021-06" db="EMBL/GenBank/DDBJ databases">
        <authorList>
            <person name="Kallberg Y."/>
            <person name="Tangrot J."/>
            <person name="Rosling A."/>
        </authorList>
    </citation>
    <scope>NUCLEOTIDE SEQUENCE [LARGE SCALE GENOMIC DNA]</scope>
    <source>
        <strain evidence="1 2">120-4 pot B 10/14</strain>
    </source>
</reference>
<name>A0ABN7VRX7_GIGMA</name>
<dbReference type="EMBL" id="CAJVQB010019815">
    <property type="protein sequence ID" value="CAG8792381.1"/>
    <property type="molecule type" value="Genomic_DNA"/>
</dbReference>
<gene>
    <name evidence="1" type="ORF">GMARGA_LOCUS21440</name>
</gene>